<sequence>MKNLDWTAALNIGLDVLDEQHKQLLTIGNDLLDAIRRGEGETILKETFNRLKAYTVYHFKEEEAYMKEIGFPDLDSHAADHALLLVRVNTLWRMLESGENISPKGVSLFLSDWINEHILHRDAEIGRFANSRS</sequence>
<dbReference type="RefSeq" id="WP_015414600.1">
    <property type="nucleotide sequence ID" value="NC_020409.1"/>
</dbReference>
<dbReference type="PATRIC" id="fig|879567.3.peg.1369"/>
<keyword evidence="7" id="KW-1185">Reference proteome</keyword>
<dbReference type="Gene3D" id="1.20.120.50">
    <property type="entry name" value="Hemerythrin-like"/>
    <property type="match status" value="1"/>
</dbReference>
<dbReference type="SUPFAM" id="SSF47188">
    <property type="entry name" value="Hemerythrin-like"/>
    <property type="match status" value="1"/>
</dbReference>
<accession>M1WPS6</accession>
<comment type="similarity">
    <text evidence="1">Belongs to the hemerythrin family.</text>
</comment>
<dbReference type="STRING" id="1322246.BN4_11317"/>
<evidence type="ECO:0000256" key="1">
    <source>
        <dbReference type="ARBA" id="ARBA00010587"/>
    </source>
</evidence>
<dbReference type="HOGENOM" id="CLU_086902_3_1_7"/>
<dbReference type="InterPro" id="IPR050669">
    <property type="entry name" value="Hemerythrin"/>
</dbReference>
<name>M1WPS6_PSEP2</name>
<protein>
    <submittedName>
        <fullName evidence="6">Hemerythrin-like metal-binding protein</fullName>
    </submittedName>
</protein>
<dbReference type="eggNOG" id="COG2703">
    <property type="taxonomic scope" value="Bacteria"/>
</dbReference>
<gene>
    <name evidence="6" type="ordered locus">BN4_11317</name>
</gene>
<feature type="domain" description="Hemerythrin-like" evidence="5">
    <location>
        <begin position="13"/>
        <end position="125"/>
    </location>
</feature>
<dbReference type="Proteomes" id="UP000011724">
    <property type="component" value="Chromosome"/>
</dbReference>
<dbReference type="BioCyc" id="DPIE1322246:BN4_RS06590-MONOMER"/>
<evidence type="ECO:0000313" key="7">
    <source>
        <dbReference type="Proteomes" id="UP000011724"/>
    </source>
</evidence>
<evidence type="ECO:0000256" key="3">
    <source>
        <dbReference type="ARBA" id="ARBA00022723"/>
    </source>
</evidence>
<dbReference type="PANTHER" id="PTHR37164">
    <property type="entry name" value="BACTERIOHEMERYTHRIN"/>
    <property type="match status" value="1"/>
</dbReference>
<evidence type="ECO:0000313" key="6">
    <source>
        <dbReference type="EMBL" id="CCH48554.1"/>
    </source>
</evidence>
<dbReference type="OrthoDB" id="9774644at2"/>
<evidence type="ECO:0000256" key="2">
    <source>
        <dbReference type="ARBA" id="ARBA00022621"/>
    </source>
</evidence>
<keyword evidence="3" id="KW-0479">Metal-binding</keyword>
<keyword evidence="2" id="KW-0813">Transport</keyword>
<dbReference type="NCBIfam" id="NF033749">
    <property type="entry name" value="bact_hemeryth"/>
    <property type="match status" value="1"/>
</dbReference>
<dbReference type="GO" id="GO:0046872">
    <property type="term" value="F:metal ion binding"/>
    <property type="evidence" value="ECO:0007669"/>
    <property type="project" value="UniProtKB-KW"/>
</dbReference>
<evidence type="ECO:0000256" key="4">
    <source>
        <dbReference type="ARBA" id="ARBA00023004"/>
    </source>
</evidence>
<dbReference type="GO" id="GO:0005344">
    <property type="term" value="F:oxygen carrier activity"/>
    <property type="evidence" value="ECO:0007669"/>
    <property type="project" value="UniProtKB-KW"/>
</dbReference>
<organism evidence="6 7">
    <name type="scientific">Pseudodesulfovibrio piezophilus (strain DSM 21447 / JCM 15486 / C1TLV30)</name>
    <name type="common">Desulfovibrio piezophilus</name>
    <dbReference type="NCBI Taxonomy" id="1322246"/>
    <lineage>
        <taxon>Bacteria</taxon>
        <taxon>Pseudomonadati</taxon>
        <taxon>Thermodesulfobacteriota</taxon>
        <taxon>Desulfovibrionia</taxon>
        <taxon>Desulfovibrionales</taxon>
        <taxon>Desulfovibrionaceae</taxon>
    </lineage>
</organism>
<evidence type="ECO:0000259" key="5">
    <source>
        <dbReference type="Pfam" id="PF01814"/>
    </source>
</evidence>
<dbReference type="PANTHER" id="PTHR37164:SF1">
    <property type="entry name" value="BACTERIOHEMERYTHRIN"/>
    <property type="match status" value="1"/>
</dbReference>
<dbReference type="InterPro" id="IPR035938">
    <property type="entry name" value="Hemerythrin-like_sf"/>
</dbReference>
<dbReference type="CDD" id="cd12107">
    <property type="entry name" value="Hemerythrin"/>
    <property type="match status" value="1"/>
</dbReference>
<dbReference type="InterPro" id="IPR012312">
    <property type="entry name" value="Hemerythrin-like"/>
</dbReference>
<dbReference type="PROSITE" id="PS00550">
    <property type="entry name" value="HEMERYTHRINS"/>
    <property type="match status" value="1"/>
</dbReference>
<keyword evidence="4" id="KW-0408">Iron</keyword>
<keyword evidence="2" id="KW-0561">Oxygen transport</keyword>
<dbReference type="InterPro" id="IPR016131">
    <property type="entry name" value="Haemerythrin_Fe_BS"/>
</dbReference>
<dbReference type="AlphaFoldDB" id="M1WPS6"/>
<dbReference type="InterPro" id="IPR012827">
    <property type="entry name" value="Hemerythrin_metal-bd"/>
</dbReference>
<dbReference type="NCBIfam" id="TIGR02481">
    <property type="entry name" value="hemeryth_dom"/>
    <property type="match status" value="1"/>
</dbReference>
<reference evidence="7" key="2">
    <citation type="journal article" date="2013" name="Stand. Genomic Sci.">
        <title>Complete genome sequence of Desulfocapsa sulfexigens, a marine deltaproteobacterium specialized in disproportionating inorganic sulfur compounds.</title>
        <authorList>
            <person name="Finster K.W."/>
            <person name="Kjeldsen K.U."/>
            <person name="Kube M."/>
            <person name="Reinhardt R."/>
            <person name="Mussmann M."/>
            <person name="Amann R."/>
            <person name="Schreiber L."/>
        </authorList>
    </citation>
    <scope>NUCLEOTIDE SEQUENCE [LARGE SCALE GENOMIC DNA]</scope>
    <source>
        <strain evidence="7">DSM 10523 / SB164P1</strain>
    </source>
</reference>
<reference evidence="6 7" key="1">
    <citation type="journal article" date="2013" name="PLoS ONE">
        <title>The first genomic and proteomic characterization of a deep-sea sulfate reducer: insights into the piezophilic lifestyle of Desulfovibrio piezophilus.</title>
        <authorList>
            <person name="Pradel N."/>
            <person name="Ji B."/>
            <person name="Gimenez G."/>
            <person name="Talla E."/>
            <person name="Lenoble P."/>
            <person name="Garel M."/>
            <person name="Tamburini C."/>
            <person name="Fourquet P."/>
            <person name="Lebrun R."/>
            <person name="Bertin P."/>
            <person name="Denis Y."/>
            <person name="Pophillat M."/>
            <person name="Barbe V."/>
            <person name="Ollivier B."/>
            <person name="Dolla A."/>
        </authorList>
    </citation>
    <scope>NUCLEOTIDE SEQUENCE [LARGE SCALE GENOMIC DNA]</scope>
    <source>
        <strain evidence="7">DSM 10523 / SB164P1</strain>
    </source>
</reference>
<dbReference type="Pfam" id="PF01814">
    <property type="entry name" value="Hemerythrin"/>
    <property type="match status" value="1"/>
</dbReference>
<dbReference type="EMBL" id="FO203427">
    <property type="protein sequence ID" value="CCH48554.1"/>
    <property type="molecule type" value="Genomic_DNA"/>
</dbReference>
<proteinExistence type="inferred from homology"/>
<dbReference type="KEGG" id="dpi:BN4_11317"/>